<dbReference type="InterPro" id="IPR036390">
    <property type="entry name" value="WH_DNA-bd_sf"/>
</dbReference>
<proteinExistence type="predicted"/>
<evidence type="ECO:0000256" key="1">
    <source>
        <dbReference type="ARBA" id="ARBA00023125"/>
    </source>
</evidence>
<dbReference type="InterPro" id="IPR036388">
    <property type="entry name" value="WH-like_DNA-bd_sf"/>
</dbReference>
<comment type="caution">
    <text evidence="2">The sequence shown here is derived from an EMBL/GenBank/DDBJ whole genome shotgun (WGS) entry which is preliminary data.</text>
</comment>
<gene>
    <name evidence="2" type="ORF">GOB93_16030</name>
</gene>
<dbReference type="PANTHER" id="PTHR33221:SF4">
    <property type="entry name" value="HTH-TYPE TRANSCRIPTIONAL REPRESSOR NSRR"/>
    <property type="match status" value="1"/>
</dbReference>
<dbReference type="InterPro" id="IPR000944">
    <property type="entry name" value="Tscrpt_reg_Rrf2"/>
</dbReference>
<dbReference type="EMBL" id="WOTB01000027">
    <property type="protein sequence ID" value="NHN86139.1"/>
    <property type="molecule type" value="Genomic_DNA"/>
</dbReference>
<keyword evidence="1" id="KW-0238">DNA-binding</keyword>
<protein>
    <submittedName>
        <fullName evidence="2">Rrf2 family transcriptional regulator</fullName>
    </submittedName>
</protein>
<reference evidence="2 3" key="1">
    <citation type="journal article" date="2020" name="Int. J. Syst. Evol. Microbiol.">
        <title>Novel acetic acid bacteria from cider fermentations: Acetobacter conturbans sp. nov. and Acetobacter fallax sp. nov.</title>
        <authorList>
            <person name="Sombolestani A.S."/>
            <person name="Cleenwerck I."/>
            <person name="Cnockaert M."/>
            <person name="Borremans W."/>
            <person name="Wieme A.D."/>
            <person name="De Vuyst L."/>
            <person name="Vandamme P."/>
        </authorList>
    </citation>
    <scope>NUCLEOTIDE SEQUENCE [LARGE SCALE GENOMIC DNA]</scope>
    <source>
        <strain evidence="2 3">LMG 30640</strain>
    </source>
</reference>
<dbReference type="SUPFAM" id="SSF46785">
    <property type="entry name" value="Winged helix' DNA-binding domain"/>
    <property type="match status" value="1"/>
</dbReference>
<dbReference type="Gene3D" id="1.10.10.10">
    <property type="entry name" value="Winged helix-like DNA-binding domain superfamily/Winged helix DNA-binding domain"/>
    <property type="match status" value="1"/>
</dbReference>
<sequence length="156" mass="17494">MHLTLHTDYALRSLIYLGTVSDRLCAIREIAQAYDISENHLVKIIHRLGIAGFVETTRGRKGGLRLARPADQISLGDVIRSTEEDMMLVSCMRRPAGTGSCSQCRLMPDCHLKNVLAEALDAFFAVLDQRTLADVIQDFERKQLSDIHSQPEREAD</sequence>
<accession>A0ABX0JXD1</accession>
<evidence type="ECO:0000313" key="3">
    <source>
        <dbReference type="Proteomes" id="UP000635278"/>
    </source>
</evidence>
<dbReference type="Pfam" id="PF02082">
    <property type="entry name" value="Rrf2"/>
    <property type="match status" value="1"/>
</dbReference>
<evidence type="ECO:0000313" key="2">
    <source>
        <dbReference type="EMBL" id="NHN86139.1"/>
    </source>
</evidence>
<dbReference type="Proteomes" id="UP000635278">
    <property type="component" value="Unassembled WGS sequence"/>
</dbReference>
<dbReference type="NCBIfam" id="TIGR00738">
    <property type="entry name" value="rrf2_super"/>
    <property type="match status" value="1"/>
</dbReference>
<dbReference type="RefSeq" id="WP_173584520.1">
    <property type="nucleotide sequence ID" value="NZ_WOTB01000027.1"/>
</dbReference>
<organism evidence="2 3">
    <name type="scientific">Acetobacter musti</name>
    <dbReference type="NCBI Taxonomy" id="864732"/>
    <lineage>
        <taxon>Bacteria</taxon>
        <taxon>Pseudomonadati</taxon>
        <taxon>Pseudomonadota</taxon>
        <taxon>Alphaproteobacteria</taxon>
        <taxon>Acetobacterales</taxon>
        <taxon>Acetobacteraceae</taxon>
        <taxon>Acetobacter</taxon>
    </lineage>
</organism>
<dbReference type="PANTHER" id="PTHR33221">
    <property type="entry name" value="WINGED HELIX-TURN-HELIX TRANSCRIPTIONAL REGULATOR, RRF2 FAMILY"/>
    <property type="match status" value="1"/>
</dbReference>
<dbReference type="PROSITE" id="PS51197">
    <property type="entry name" value="HTH_RRF2_2"/>
    <property type="match status" value="1"/>
</dbReference>
<keyword evidence="3" id="KW-1185">Reference proteome</keyword>
<name>A0ABX0JXD1_9PROT</name>